<evidence type="ECO:0000256" key="7">
    <source>
        <dbReference type="ARBA" id="ARBA00023136"/>
    </source>
</evidence>
<gene>
    <name evidence="8" type="ORF">NCTC11009_01164</name>
</gene>
<dbReference type="InterPro" id="IPR004776">
    <property type="entry name" value="Mem_transp_PIN-like"/>
</dbReference>
<dbReference type="Pfam" id="PF03547">
    <property type="entry name" value="Mem_trans"/>
    <property type="match status" value="1"/>
</dbReference>
<keyword evidence="5" id="KW-0812">Transmembrane</keyword>
<keyword evidence="6" id="KW-1133">Transmembrane helix</keyword>
<dbReference type="PANTHER" id="PTHR36838">
    <property type="entry name" value="AUXIN EFFLUX CARRIER FAMILY PROTEIN"/>
    <property type="match status" value="1"/>
</dbReference>
<name>A0A2X1ULC9_9BURK</name>
<dbReference type="InterPro" id="IPR038770">
    <property type="entry name" value="Na+/solute_symporter_sf"/>
</dbReference>
<comment type="similarity">
    <text evidence="2">Belongs to the auxin efflux carrier (TC 2.A.69) family.</text>
</comment>
<dbReference type="Gene3D" id="1.20.1530.20">
    <property type="match status" value="1"/>
</dbReference>
<evidence type="ECO:0000256" key="2">
    <source>
        <dbReference type="ARBA" id="ARBA00010145"/>
    </source>
</evidence>
<evidence type="ECO:0000313" key="9">
    <source>
        <dbReference type="Proteomes" id="UP000250242"/>
    </source>
</evidence>
<proteinExistence type="inferred from homology"/>
<organism evidence="8 9">
    <name type="scientific">Oligella urethralis</name>
    <dbReference type="NCBI Taxonomy" id="90245"/>
    <lineage>
        <taxon>Bacteria</taxon>
        <taxon>Pseudomonadati</taxon>
        <taxon>Pseudomonadota</taxon>
        <taxon>Betaproteobacteria</taxon>
        <taxon>Burkholderiales</taxon>
        <taxon>Alcaligenaceae</taxon>
        <taxon>Oligella</taxon>
    </lineage>
</organism>
<evidence type="ECO:0000256" key="1">
    <source>
        <dbReference type="ARBA" id="ARBA00004651"/>
    </source>
</evidence>
<evidence type="ECO:0000256" key="5">
    <source>
        <dbReference type="ARBA" id="ARBA00022692"/>
    </source>
</evidence>
<dbReference type="GO" id="GO:0055085">
    <property type="term" value="P:transmembrane transport"/>
    <property type="evidence" value="ECO:0007669"/>
    <property type="project" value="InterPro"/>
</dbReference>
<evidence type="ECO:0000256" key="3">
    <source>
        <dbReference type="ARBA" id="ARBA00022448"/>
    </source>
</evidence>
<evidence type="ECO:0000256" key="6">
    <source>
        <dbReference type="ARBA" id="ARBA00022989"/>
    </source>
</evidence>
<comment type="subcellular location">
    <subcellularLocation>
        <location evidence="1">Cell membrane</location>
        <topology evidence="1">Multi-pass membrane protein</topology>
    </subcellularLocation>
</comment>
<reference evidence="8 9" key="1">
    <citation type="submission" date="2018-06" db="EMBL/GenBank/DDBJ databases">
        <authorList>
            <consortium name="Pathogen Informatics"/>
            <person name="Doyle S."/>
        </authorList>
    </citation>
    <scope>NUCLEOTIDE SEQUENCE [LARGE SCALE GENOMIC DNA]</scope>
    <source>
        <strain evidence="8 9">NCTC11009</strain>
    </source>
</reference>
<dbReference type="AlphaFoldDB" id="A0A2X1ULC9"/>
<dbReference type="GO" id="GO:0005886">
    <property type="term" value="C:plasma membrane"/>
    <property type="evidence" value="ECO:0007669"/>
    <property type="project" value="UniProtKB-SubCell"/>
</dbReference>
<sequence length="309" mass="33086">MSILYLLLPDIILVALGWFMLNKLNFAREFFANTEKMVYFLMFPALLFRSVLASPLSISTAGASLLACVLLALAGLLLALGSRLFLTVDQRALNSTQQCVYRFSTYLALSIGPGVGGTDGLAIMAVFIGFTVPLVNVMAVRALAAESGGGVLKSIISNPLVITTVLAVSLNLLGFKLPAVLDNTLLKLGQASIPLGLICVGAALKLREGTVNAPIVAWMTITRLVMMPLFALLIAIVVGFSTLQTQMFMIFAAIPTAPAAYVLAVRMGGDARLVANIISVQTLSCLLTLPIWLYFIVKSDFLQTITNYF</sequence>
<keyword evidence="4" id="KW-1003">Cell membrane</keyword>
<dbReference type="RefSeq" id="WP_065420990.1">
    <property type="nucleotide sequence ID" value="NZ_PNGK01000009.1"/>
</dbReference>
<accession>A0A2X1ULC9</accession>
<dbReference type="EMBL" id="UATH01000001">
    <property type="protein sequence ID" value="SPY07949.1"/>
    <property type="molecule type" value="Genomic_DNA"/>
</dbReference>
<dbReference type="PANTHER" id="PTHR36838:SF4">
    <property type="entry name" value="AUXIN EFFLUX CARRIER FAMILY PROTEIN"/>
    <property type="match status" value="1"/>
</dbReference>
<keyword evidence="7" id="KW-0472">Membrane</keyword>
<dbReference type="Proteomes" id="UP000250242">
    <property type="component" value="Unassembled WGS sequence"/>
</dbReference>
<evidence type="ECO:0000256" key="4">
    <source>
        <dbReference type="ARBA" id="ARBA00022475"/>
    </source>
</evidence>
<evidence type="ECO:0000313" key="8">
    <source>
        <dbReference type="EMBL" id="SPY07949.1"/>
    </source>
</evidence>
<protein>
    <submittedName>
        <fullName evidence="8">Putative transporter YfdV</fullName>
    </submittedName>
</protein>
<keyword evidence="3" id="KW-0813">Transport</keyword>